<reference evidence="2 3" key="1">
    <citation type="submission" date="2019-04" db="EMBL/GenBank/DDBJ databases">
        <title>Genome sequence of strain shin9-1.</title>
        <authorList>
            <person name="Gao J."/>
            <person name="Sun J."/>
        </authorList>
    </citation>
    <scope>NUCLEOTIDE SEQUENCE [LARGE SCALE GENOMIC DNA]</scope>
    <source>
        <strain evidence="3">shin9-1</strain>
    </source>
</reference>
<gene>
    <name evidence="2" type="ORF">FAA97_10200</name>
</gene>
<evidence type="ECO:0000313" key="3">
    <source>
        <dbReference type="Proteomes" id="UP000308828"/>
    </source>
</evidence>
<proteinExistence type="predicted"/>
<feature type="region of interest" description="Disordered" evidence="1">
    <location>
        <begin position="1"/>
        <end position="25"/>
    </location>
</feature>
<protein>
    <submittedName>
        <fullName evidence="2">Uncharacterized protein</fullName>
    </submittedName>
</protein>
<organism evidence="2 3">
    <name type="scientific">Peteryoungia ipomoeae</name>
    <dbReference type="NCBI Taxonomy" id="1210932"/>
    <lineage>
        <taxon>Bacteria</taxon>
        <taxon>Pseudomonadati</taxon>
        <taxon>Pseudomonadota</taxon>
        <taxon>Alphaproteobacteria</taxon>
        <taxon>Hyphomicrobiales</taxon>
        <taxon>Rhizobiaceae</taxon>
        <taxon>Peteryoungia</taxon>
    </lineage>
</organism>
<evidence type="ECO:0000313" key="2">
    <source>
        <dbReference type="EMBL" id="THV22995.1"/>
    </source>
</evidence>
<accession>A0A4S8P190</accession>
<feature type="compositionally biased region" description="Basic residues" evidence="1">
    <location>
        <begin position="71"/>
        <end position="84"/>
    </location>
</feature>
<keyword evidence="3" id="KW-1185">Reference proteome</keyword>
<dbReference type="RefSeq" id="WP_136598438.1">
    <property type="nucleotide sequence ID" value="NZ_STGV01000003.1"/>
</dbReference>
<name>A0A4S8P190_9HYPH</name>
<feature type="region of interest" description="Disordered" evidence="1">
    <location>
        <begin position="61"/>
        <end position="84"/>
    </location>
</feature>
<dbReference type="Proteomes" id="UP000308828">
    <property type="component" value="Unassembled WGS sequence"/>
</dbReference>
<dbReference type="AlphaFoldDB" id="A0A4S8P190"/>
<sequence>MTITADTTTETPFETTARPAKLSPQQRAAATEAAAWEAIEAEQSARIRKTEALKALRLEREAREAENAPAPKKKPPVKKVVKRG</sequence>
<feature type="compositionally biased region" description="Low complexity" evidence="1">
    <location>
        <begin position="1"/>
        <end position="16"/>
    </location>
</feature>
<comment type="caution">
    <text evidence="2">The sequence shown here is derived from an EMBL/GenBank/DDBJ whole genome shotgun (WGS) entry which is preliminary data.</text>
</comment>
<dbReference type="EMBL" id="STGV01000003">
    <property type="protein sequence ID" value="THV22995.1"/>
    <property type="molecule type" value="Genomic_DNA"/>
</dbReference>
<evidence type="ECO:0000256" key="1">
    <source>
        <dbReference type="SAM" id="MobiDB-lite"/>
    </source>
</evidence>